<dbReference type="SUPFAM" id="SSF48403">
    <property type="entry name" value="Ankyrin repeat"/>
    <property type="match status" value="1"/>
</dbReference>
<dbReference type="InterPro" id="IPR050889">
    <property type="entry name" value="Dendritic_Spine_Reg/Scaffold"/>
</dbReference>
<feature type="repeat" description="ANK" evidence="3">
    <location>
        <begin position="142"/>
        <end position="170"/>
    </location>
</feature>
<dbReference type="EMBL" id="MU854450">
    <property type="protein sequence ID" value="KAK4035263.1"/>
    <property type="molecule type" value="Genomic_DNA"/>
</dbReference>
<organism evidence="6 7">
    <name type="scientific">Parachaetomium inaequale</name>
    <dbReference type="NCBI Taxonomy" id="2588326"/>
    <lineage>
        <taxon>Eukaryota</taxon>
        <taxon>Fungi</taxon>
        <taxon>Dikarya</taxon>
        <taxon>Ascomycota</taxon>
        <taxon>Pezizomycotina</taxon>
        <taxon>Sordariomycetes</taxon>
        <taxon>Sordariomycetidae</taxon>
        <taxon>Sordariales</taxon>
        <taxon>Chaetomiaceae</taxon>
        <taxon>Parachaetomium</taxon>
    </lineage>
</organism>
<dbReference type="Proteomes" id="UP001303115">
    <property type="component" value="Unassembled WGS sequence"/>
</dbReference>
<keyword evidence="7" id="KW-1185">Reference proteome</keyword>
<sequence>MESNLSTDCPASTDTSTDCIASPADYTPPPIPWNVLLINTLTNLTQPPTHATNPSNPDDVAPLPLYTPPKPAPSKSPGDSSPLAPNPAESLTDDDAERQKLYTVQRHIISAFFRAITTLKSVELVTLFVTQGLVSPDVPDANGQTPLIAAVEAGSGGVVCTLIGLGARVDGWGTYHYYHHHGSGGGSTKAGGERTALMVASARGNLALVRLLVEDFGADDALVAPDGQLALRLAAEGGHREVVAYLPSRRGGAWRRWRTHHAVAVRRVKRAVGRVGWFCKVLGWYVPKFVVWDVPKHVVVKPLVKGCRWCWDNKHRFGGWCKRQVVEFPGRAKRAGKAVWEGVKKVPKGVWRVVREIPGAVKRLLKWLWKAVKQIPAAMKKLCVWIWESLKSVGKAVGHVFLRAVAALHTAVAAVLDFFRNIKLKDVWNGACDVAEAIFCGLPRAIWKAISSFGAVAAGIIIKAFGFAGELLVFLIEALWYVVKYVPRQLGEIITAIWGSIAKGYHEIMVWINPKH</sequence>
<name>A0AAN6SPX1_9PEZI</name>
<keyword evidence="5" id="KW-1133">Transmembrane helix</keyword>
<dbReference type="SMART" id="SM00248">
    <property type="entry name" value="ANK"/>
    <property type="match status" value="4"/>
</dbReference>
<keyword evidence="5" id="KW-0472">Membrane</keyword>
<reference evidence="7" key="1">
    <citation type="journal article" date="2023" name="Mol. Phylogenet. Evol.">
        <title>Genome-scale phylogeny and comparative genomics of the fungal order Sordariales.</title>
        <authorList>
            <person name="Hensen N."/>
            <person name="Bonometti L."/>
            <person name="Westerberg I."/>
            <person name="Brannstrom I.O."/>
            <person name="Guillou S."/>
            <person name="Cros-Aarteil S."/>
            <person name="Calhoun S."/>
            <person name="Haridas S."/>
            <person name="Kuo A."/>
            <person name="Mondo S."/>
            <person name="Pangilinan J."/>
            <person name="Riley R."/>
            <person name="LaButti K."/>
            <person name="Andreopoulos B."/>
            <person name="Lipzen A."/>
            <person name="Chen C."/>
            <person name="Yan M."/>
            <person name="Daum C."/>
            <person name="Ng V."/>
            <person name="Clum A."/>
            <person name="Steindorff A."/>
            <person name="Ohm R.A."/>
            <person name="Martin F."/>
            <person name="Silar P."/>
            <person name="Natvig D.O."/>
            <person name="Lalanne C."/>
            <person name="Gautier V."/>
            <person name="Ament-Velasquez S.L."/>
            <person name="Kruys A."/>
            <person name="Hutchinson M.I."/>
            <person name="Powell A.J."/>
            <person name="Barry K."/>
            <person name="Miller A.N."/>
            <person name="Grigoriev I.V."/>
            <person name="Debuchy R."/>
            <person name="Gladieux P."/>
            <person name="Hiltunen Thoren M."/>
            <person name="Johannesson H."/>
        </authorList>
    </citation>
    <scope>NUCLEOTIDE SEQUENCE [LARGE SCALE GENOMIC DNA]</scope>
    <source>
        <strain evidence="7">CBS 284.82</strain>
    </source>
</reference>
<keyword evidence="1" id="KW-0677">Repeat</keyword>
<evidence type="ECO:0000256" key="1">
    <source>
        <dbReference type="ARBA" id="ARBA00022737"/>
    </source>
</evidence>
<evidence type="ECO:0000256" key="2">
    <source>
        <dbReference type="ARBA" id="ARBA00023043"/>
    </source>
</evidence>
<evidence type="ECO:0000256" key="3">
    <source>
        <dbReference type="PROSITE-ProRule" id="PRU00023"/>
    </source>
</evidence>
<evidence type="ECO:0000256" key="4">
    <source>
        <dbReference type="SAM" id="MobiDB-lite"/>
    </source>
</evidence>
<evidence type="ECO:0000313" key="7">
    <source>
        <dbReference type="Proteomes" id="UP001303115"/>
    </source>
</evidence>
<feature type="region of interest" description="Disordered" evidence="4">
    <location>
        <begin position="1"/>
        <end position="23"/>
    </location>
</feature>
<dbReference type="InterPro" id="IPR036770">
    <property type="entry name" value="Ankyrin_rpt-contain_sf"/>
</dbReference>
<dbReference type="InterPro" id="IPR002110">
    <property type="entry name" value="Ankyrin_rpt"/>
</dbReference>
<proteinExistence type="predicted"/>
<feature type="compositionally biased region" description="Polar residues" evidence="4">
    <location>
        <begin position="1"/>
        <end position="19"/>
    </location>
</feature>
<keyword evidence="5" id="KW-0812">Transmembrane</keyword>
<dbReference type="PROSITE" id="PS50088">
    <property type="entry name" value="ANK_REPEAT"/>
    <property type="match status" value="1"/>
</dbReference>
<dbReference type="AlphaFoldDB" id="A0AAN6SPX1"/>
<gene>
    <name evidence="6" type="ORF">C8A01DRAFT_48523</name>
</gene>
<comment type="caution">
    <text evidence="6">The sequence shown here is derived from an EMBL/GenBank/DDBJ whole genome shotgun (WGS) entry which is preliminary data.</text>
</comment>
<feature type="compositionally biased region" description="Pro residues" evidence="4">
    <location>
        <begin position="65"/>
        <end position="74"/>
    </location>
</feature>
<feature type="compositionally biased region" description="Polar residues" evidence="4">
    <location>
        <begin position="46"/>
        <end position="56"/>
    </location>
</feature>
<dbReference type="Pfam" id="PF12796">
    <property type="entry name" value="Ank_2"/>
    <property type="match status" value="1"/>
</dbReference>
<evidence type="ECO:0000313" key="6">
    <source>
        <dbReference type="EMBL" id="KAK4035263.1"/>
    </source>
</evidence>
<dbReference type="PANTHER" id="PTHR24166">
    <property type="entry name" value="ROLLING PEBBLES, ISOFORM B"/>
    <property type="match status" value="1"/>
</dbReference>
<evidence type="ECO:0000256" key="5">
    <source>
        <dbReference type="SAM" id="Phobius"/>
    </source>
</evidence>
<feature type="region of interest" description="Disordered" evidence="4">
    <location>
        <begin position="46"/>
        <end position="93"/>
    </location>
</feature>
<dbReference type="PROSITE" id="PS50297">
    <property type="entry name" value="ANK_REP_REGION"/>
    <property type="match status" value="1"/>
</dbReference>
<protein>
    <submittedName>
        <fullName evidence="6">Uncharacterized protein</fullName>
    </submittedName>
</protein>
<dbReference type="PANTHER" id="PTHR24166:SF48">
    <property type="entry name" value="PROTEIN VAPYRIN"/>
    <property type="match status" value="1"/>
</dbReference>
<dbReference type="Gene3D" id="1.25.40.20">
    <property type="entry name" value="Ankyrin repeat-containing domain"/>
    <property type="match status" value="1"/>
</dbReference>
<feature type="transmembrane region" description="Helical" evidence="5">
    <location>
        <begin position="453"/>
        <end position="482"/>
    </location>
</feature>
<accession>A0AAN6SPX1</accession>
<keyword evidence="2 3" id="KW-0040">ANK repeat</keyword>